<keyword evidence="2" id="KW-0472">Membrane</keyword>
<feature type="transmembrane region" description="Helical" evidence="2">
    <location>
        <begin position="21"/>
        <end position="42"/>
    </location>
</feature>
<dbReference type="Proteomes" id="UP000628840">
    <property type="component" value="Unassembled WGS sequence"/>
</dbReference>
<feature type="region of interest" description="Disordered" evidence="1">
    <location>
        <begin position="187"/>
        <end position="262"/>
    </location>
</feature>
<gene>
    <name evidence="3" type="ORF">GCM10009037_06770</name>
</gene>
<keyword evidence="2" id="KW-1133">Transmembrane helix</keyword>
<evidence type="ECO:0000313" key="4">
    <source>
        <dbReference type="Proteomes" id="UP000628840"/>
    </source>
</evidence>
<organism evidence="3 4">
    <name type="scientific">Halarchaeum grantii</name>
    <dbReference type="NCBI Taxonomy" id="1193105"/>
    <lineage>
        <taxon>Archaea</taxon>
        <taxon>Methanobacteriati</taxon>
        <taxon>Methanobacteriota</taxon>
        <taxon>Stenosarchaea group</taxon>
        <taxon>Halobacteria</taxon>
        <taxon>Halobacteriales</taxon>
        <taxon>Halobacteriaceae</taxon>
    </lineage>
</organism>
<comment type="caution">
    <text evidence="3">The sequence shown here is derived from an EMBL/GenBank/DDBJ whole genome shotgun (WGS) entry which is preliminary data.</text>
</comment>
<evidence type="ECO:0000256" key="1">
    <source>
        <dbReference type="SAM" id="MobiDB-lite"/>
    </source>
</evidence>
<dbReference type="AlphaFoldDB" id="A0A830EZV3"/>
<dbReference type="EMBL" id="BMPF01000001">
    <property type="protein sequence ID" value="GGL25799.1"/>
    <property type="molecule type" value="Genomic_DNA"/>
</dbReference>
<evidence type="ECO:0000313" key="3">
    <source>
        <dbReference type="EMBL" id="GGL25799.1"/>
    </source>
</evidence>
<protein>
    <submittedName>
        <fullName evidence="3">Uncharacterized protein</fullName>
    </submittedName>
</protein>
<dbReference type="RefSeq" id="WP_188878859.1">
    <property type="nucleotide sequence ID" value="NZ_BMPF01000001.1"/>
</dbReference>
<reference evidence="3 4" key="1">
    <citation type="journal article" date="2019" name="Int. J. Syst. Evol. Microbiol.">
        <title>The Global Catalogue of Microorganisms (GCM) 10K type strain sequencing project: providing services to taxonomists for standard genome sequencing and annotation.</title>
        <authorList>
            <consortium name="The Broad Institute Genomics Platform"/>
            <consortium name="The Broad Institute Genome Sequencing Center for Infectious Disease"/>
            <person name="Wu L."/>
            <person name="Ma J."/>
        </authorList>
    </citation>
    <scope>NUCLEOTIDE SEQUENCE [LARGE SCALE GENOMIC DNA]</scope>
    <source>
        <strain evidence="3 4">JCM 19585</strain>
    </source>
</reference>
<feature type="transmembrane region" description="Helical" evidence="2">
    <location>
        <begin position="54"/>
        <end position="75"/>
    </location>
</feature>
<name>A0A830EZV3_9EURY</name>
<feature type="compositionally biased region" description="Acidic residues" evidence="1">
    <location>
        <begin position="223"/>
        <end position="262"/>
    </location>
</feature>
<accession>A0A830EZV3</accession>
<dbReference type="OrthoDB" id="351168at2157"/>
<keyword evidence="2" id="KW-0812">Transmembrane</keyword>
<feature type="compositionally biased region" description="Basic and acidic residues" evidence="1">
    <location>
        <begin position="205"/>
        <end position="222"/>
    </location>
</feature>
<sequence length="262" mass="29414">MVRATFQDWRDRLTFLASKSPLLFAFVLAIALAAIGATAWLFTAGGVDVPAWGWSLIGGSLVLTPITIPSAYALARWLRRRRQVTVYLCNAENHATNDGPAQEKFYVPPELWSEKEIGRWTPTPINGGAAWQVREFDWDEDTGTLFVEGTPLPAVNDDRMFTWENYVEDIYNDLLDRHRALSRARDRTSKMAADVQEATVNASAEARERGQMLDADATKDAWEDATEDVDELADLDDLPEIDDYIDTAEADTDDTDETPDHE</sequence>
<evidence type="ECO:0000256" key="2">
    <source>
        <dbReference type="SAM" id="Phobius"/>
    </source>
</evidence>
<proteinExistence type="predicted"/>
<keyword evidence="4" id="KW-1185">Reference proteome</keyword>